<sequence length="229" mass="26364">MRLTPDTKGNELGSTRQALRGYGNTHTQYITKMARWVVASGEEIGNKSSLSGPSKETGYSSRRKDKRNGALIHYSQGQCRPYQQSMKLEVEAQFLRLKLFSEELSTTLCRWDGGYRELRQCFAESNGLDWTASQWERFLSFENAFFRLQDELFAVEDEMKQKVAQMYLLVDHTNAPSRRGWLRQDDVTLEGEAEERARNGEHPTLEWNGVDYNATESSYLDYESLSSIA</sequence>
<accession>A0ACC1NTY8</accession>
<proteinExistence type="predicted"/>
<protein>
    <submittedName>
        <fullName evidence="1">Uncharacterized protein</fullName>
    </submittedName>
</protein>
<keyword evidence="2" id="KW-1185">Reference proteome</keyword>
<comment type="caution">
    <text evidence="1">The sequence shown here is derived from an EMBL/GenBank/DDBJ whole genome shotgun (WGS) entry which is preliminary data.</text>
</comment>
<evidence type="ECO:0000313" key="2">
    <source>
        <dbReference type="Proteomes" id="UP001143856"/>
    </source>
</evidence>
<dbReference type="Proteomes" id="UP001143856">
    <property type="component" value="Unassembled WGS sequence"/>
</dbReference>
<dbReference type="EMBL" id="JAPDGR010001424">
    <property type="protein sequence ID" value="KAJ2982767.1"/>
    <property type="molecule type" value="Genomic_DNA"/>
</dbReference>
<evidence type="ECO:0000313" key="1">
    <source>
        <dbReference type="EMBL" id="KAJ2982767.1"/>
    </source>
</evidence>
<organism evidence="1 2">
    <name type="scientific">Xylaria curta</name>
    <dbReference type="NCBI Taxonomy" id="42375"/>
    <lineage>
        <taxon>Eukaryota</taxon>
        <taxon>Fungi</taxon>
        <taxon>Dikarya</taxon>
        <taxon>Ascomycota</taxon>
        <taxon>Pezizomycotina</taxon>
        <taxon>Sordariomycetes</taxon>
        <taxon>Xylariomycetidae</taxon>
        <taxon>Xylariales</taxon>
        <taxon>Xylariaceae</taxon>
        <taxon>Xylaria</taxon>
    </lineage>
</organism>
<gene>
    <name evidence="1" type="ORF">NUW58_g6372</name>
</gene>
<reference evidence="1" key="1">
    <citation type="submission" date="2022-10" db="EMBL/GenBank/DDBJ databases">
        <title>Genome Sequence of Xylaria curta.</title>
        <authorList>
            <person name="Buettner E."/>
        </authorList>
    </citation>
    <scope>NUCLEOTIDE SEQUENCE</scope>
    <source>
        <strain evidence="1">Babe10</strain>
    </source>
</reference>
<name>A0ACC1NTY8_9PEZI</name>